<sequence>MNLFKLSWKYLTFRPLSTGLNVLLLALGLAIITVLLLIQDQFEKKMTQDAAGIDLVVGAKGSPLQLILSSVYHVDFPTGNIPMNEAVRLSRSRLVKQTIPMALGDNYQGYRIVGTNHDYLSLYEVGFSSGKAWEEPFEVVLGAMVAEKSGLKLGDTFTGSHGISVGSHDHDHHDFRVVGVLEPEGNVVDRLVLTSIESVWYTHDEEEPAEEETTSEPSEDQDTDAHDHEHQNEVAEHADHDHEDHDHEEEDQGHDHDHDAKFHHPVAKSGFPKTDQDRDVTTLLVQYRSPMAAVQLPRMINSNTNMQAASPSFEMSRLFELLGVGIQVLEGLAFVLIAISGLGIFIALYNSLKERRYDLAVLRAIGASKFQLLILIFLEGISLTFLGALLGILLGHSFLSILAAQNEQGIAAGLEAWTFLSAELWIVIYALTVGVLASAIPAWSAYQTSIANQLTRK</sequence>
<dbReference type="AlphaFoldDB" id="A0A0N8KFN5"/>
<feature type="domain" description="ABC3 transporter permease C-terminal" evidence="8">
    <location>
        <begin position="332"/>
        <end position="449"/>
    </location>
</feature>
<evidence type="ECO:0000256" key="6">
    <source>
        <dbReference type="SAM" id="MobiDB-lite"/>
    </source>
</evidence>
<feature type="compositionally biased region" description="Basic and acidic residues" evidence="6">
    <location>
        <begin position="253"/>
        <end position="262"/>
    </location>
</feature>
<organism evidence="10 11">
    <name type="scientific">Algoriphagus marincola HL-49</name>
    <dbReference type="NCBI Taxonomy" id="1305737"/>
    <lineage>
        <taxon>Bacteria</taxon>
        <taxon>Pseudomonadati</taxon>
        <taxon>Bacteroidota</taxon>
        <taxon>Cytophagia</taxon>
        <taxon>Cytophagales</taxon>
        <taxon>Cyclobacteriaceae</taxon>
        <taxon>Algoriphagus</taxon>
    </lineage>
</organism>
<feature type="compositionally biased region" description="Acidic residues" evidence="6">
    <location>
        <begin position="204"/>
        <end position="222"/>
    </location>
</feature>
<dbReference type="PATRIC" id="fig|1305737.6.peg.2638"/>
<evidence type="ECO:0000259" key="9">
    <source>
        <dbReference type="Pfam" id="PF12704"/>
    </source>
</evidence>
<dbReference type="InterPro" id="IPR003838">
    <property type="entry name" value="ABC3_permease_C"/>
</dbReference>
<evidence type="ECO:0000256" key="5">
    <source>
        <dbReference type="ARBA" id="ARBA00023136"/>
    </source>
</evidence>
<protein>
    <submittedName>
        <fullName evidence="10">ABC2-type transport system permease component</fullName>
    </submittedName>
</protein>
<feature type="transmembrane region" description="Helical" evidence="7">
    <location>
        <begin position="424"/>
        <end position="446"/>
    </location>
</feature>
<evidence type="ECO:0000256" key="1">
    <source>
        <dbReference type="ARBA" id="ARBA00004651"/>
    </source>
</evidence>
<dbReference type="GO" id="GO:0005886">
    <property type="term" value="C:plasma membrane"/>
    <property type="evidence" value="ECO:0007669"/>
    <property type="project" value="UniProtKB-SubCell"/>
</dbReference>
<dbReference type="EMBL" id="LJXT01000061">
    <property type="protein sequence ID" value="KPQ14634.1"/>
    <property type="molecule type" value="Genomic_DNA"/>
</dbReference>
<dbReference type="InterPro" id="IPR051125">
    <property type="entry name" value="ABC-4/HrtB_transporter"/>
</dbReference>
<gene>
    <name evidence="10" type="ORF">HLUCCX10_10285</name>
</gene>
<feature type="domain" description="MacB-like periplasmic core" evidence="9">
    <location>
        <begin position="18"/>
        <end position="203"/>
    </location>
</feature>
<evidence type="ECO:0000256" key="3">
    <source>
        <dbReference type="ARBA" id="ARBA00022692"/>
    </source>
</evidence>
<dbReference type="OrthoDB" id="9784014at2"/>
<dbReference type="eggNOG" id="COG0577">
    <property type="taxonomic scope" value="Bacteria"/>
</dbReference>
<keyword evidence="3 7" id="KW-0812">Transmembrane</keyword>
<feature type="transmembrane region" description="Helical" evidence="7">
    <location>
        <begin position="321"/>
        <end position="348"/>
    </location>
</feature>
<name>A0A0N8KFN5_9BACT</name>
<evidence type="ECO:0000259" key="8">
    <source>
        <dbReference type="Pfam" id="PF02687"/>
    </source>
</evidence>
<dbReference type="InterPro" id="IPR025857">
    <property type="entry name" value="MacB_PCD"/>
</dbReference>
<dbReference type="STRING" id="1305737.GCA_000526355_00095"/>
<dbReference type="Pfam" id="PF02687">
    <property type="entry name" value="FtsX"/>
    <property type="match status" value="1"/>
</dbReference>
<dbReference type="Proteomes" id="UP000050421">
    <property type="component" value="Unassembled WGS sequence"/>
</dbReference>
<evidence type="ECO:0000313" key="11">
    <source>
        <dbReference type="Proteomes" id="UP000050421"/>
    </source>
</evidence>
<evidence type="ECO:0000256" key="4">
    <source>
        <dbReference type="ARBA" id="ARBA00022989"/>
    </source>
</evidence>
<keyword evidence="2" id="KW-1003">Cell membrane</keyword>
<dbReference type="PANTHER" id="PTHR43738">
    <property type="entry name" value="ABC TRANSPORTER, MEMBRANE PROTEIN"/>
    <property type="match status" value="1"/>
</dbReference>
<keyword evidence="4 7" id="KW-1133">Transmembrane helix</keyword>
<evidence type="ECO:0000313" key="10">
    <source>
        <dbReference type="EMBL" id="KPQ14634.1"/>
    </source>
</evidence>
<feature type="compositionally biased region" description="Basic and acidic residues" evidence="6">
    <location>
        <begin position="223"/>
        <end position="245"/>
    </location>
</feature>
<proteinExistence type="predicted"/>
<comment type="caution">
    <text evidence="10">The sequence shown here is derived from an EMBL/GenBank/DDBJ whole genome shotgun (WGS) entry which is preliminary data.</text>
</comment>
<evidence type="ECO:0000256" key="2">
    <source>
        <dbReference type="ARBA" id="ARBA00022475"/>
    </source>
</evidence>
<comment type="subcellular location">
    <subcellularLocation>
        <location evidence="1">Cell membrane</location>
        <topology evidence="1">Multi-pass membrane protein</topology>
    </subcellularLocation>
</comment>
<keyword evidence="5 7" id="KW-0472">Membrane</keyword>
<feature type="region of interest" description="Disordered" evidence="6">
    <location>
        <begin position="201"/>
        <end position="275"/>
    </location>
</feature>
<feature type="transmembrane region" description="Helical" evidence="7">
    <location>
        <begin position="20"/>
        <end position="38"/>
    </location>
</feature>
<dbReference type="Pfam" id="PF12704">
    <property type="entry name" value="MacB_PCD"/>
    <property type="match status" value="1"/>
</dbReference>
<evidence type="ECO:0000256" key="7">
    <source>
        <dbReference type="SAM" id="Phobius"/>
    </source>
</evidence>
<reference evidence="10 11" key="1">
    <citation type="submission" date="2015-09" db="EMBL/GenBank/DDBJ databases">
        <title>Identification and resolution of microdiversity through metagenomic sequencing of parallel consortia.</title>
        <authorList>
            <person name="Nelson W.C."/>
            <person name="Romine M.F."/>
            <person name="Lindemann S.R."/>
        </authorList>
    </citation>
    <scope>NUCLEOTIDE SEQUENCE [LARGE SCALE GENOMIC DNA]</scope>
    <source>
        <strain evidence="10">HL-49</strain>
    </source>
</reference>
<dbReference type="PANTHER" id="PTHR43738:SF2">
    <property type="entry name" value="ABC TRANSPORTER PERMEASE"/>
    <property type="match status" value="1"/>
</dbReference>
<accession>A0A0N8KFN5</accession>